<dbReference type="EMBL" id="BFAY01000016">
    <property type="protein sequence ID" value="GBF40730.1"/>
    <property type="molecule type" value="Genomic_DNA"/>
</dbReference>
<organism evidence="1 2">
    <name type="scientific">Leptospira johnsonii</name>
    <dbReference type="NCBI Taxonomy" id="1917820"/>
    <lineage>
        <taxon>Bacteria</taxon>
        <taxon>Pseudomonadati</taxon>
        <taxon>Spirochaetota</taxon>
        <taxon>Spirochaetia</taxon>
        <taxon>Leptospirales</taxon>
        <taxon>Leptospiraceae</taxon>
        <taxon>Leptospira</taxon>
    </lineage>
</organism>
<evidence type="ECO:0000313" key="2">
    <source>
        <dbReference type="Proteomes" id="UP000245076"/>
    </source>
</evidence>
<accession>A0A2P2D7Y0</accession>
<name>A0A2P2D7Y0_9LEPT</name>
<sequence length="189" mass="22005">MKKKQILNVLCLGLFLIFPSSILPIEIAEIEKIIANRKDSDLSKIISLDKLFQADQNAENADLVLLEIAKIALKIKITNEEYLKNSQFRTIFKFRIVKSNNFGDFASYSGEHLTQLLNLFPKSEYIDDAEYYMLSVFPKSYNFTDLHQNRRDLQKFIKKYPASNMRIQAEKDIRWINDYLSKGNGPLID</sequence>
<reference evidence="1 2" key="1">
    <citation type="submission" date="2018-02" db="EMBL/GenBank/DDBJ databases">
        <title>Novel Leptospira species isolated from soil and water in Japan.</title>
        <authorList>
            <person name="Nakao R."/>
            <person name="Masuzawa T."/>
        </authorList>
    </citation>
    <scope>NUCLEOTIDE SEQUENCE [LARGE SCALE GENOMIC DNA]</scope>
    <source>
        <strain evidence="1 2">E8</strain>
    </source>
</reference>
<gene>
    <name evidence="1" type="ORF">LPTSP1_37480</name>
</gene>
<keyword evidence="2" id="KW-1185">Reference proteome</keyword>
<dbReference type="Gene3D" id="1.25.40.10">
    <property type="entry name" value="Tetratricopeptide repeat domain"/>
    <property type="match status" value="1"/>
</dbReference>
<dbReference type="InterPro" id="IPR011990">
    <property type="entry name" value="TPR-like_helical_dom_sf"/>
</dbReference>
<evidence type="ECO:0008006" key="3">
    <source>
        <dbReference type="Google" id="ProtNLM"/>
    </source>
</evidence>
<dbReference type="AlphaFoldDB" id="A0A2P2D7Y0"/>
<dbReference type="Proteomes" id="UP000245076">
    <property type="component" value="Unassembled WGS sequence"/>
</dbReference>
<comment type="caution">
    <text evidence="1">The sequence shown here is derived from an EMBL/GenBank/DDBJ whole genome shotgun (WGS) entry which is preliminary data.</text>
</comment>
<dbReference type="RefSeq" id="WP_108930326.1">
    <property type="nucleotide sequence ID" value="NZ_BFAY01000016.1"/>
</dbReference>
<protein>
    <recommendedName>
        <fullName evidence="3">Outer membrane lipoprotein BamD-like domain-containing protein</fullName>
    </recommendedName>
</protein>
<proteinExistence type="predicted"/>
<evidence type="ECO:0000313" key="1">
    <source>
        <dbReference type="EMBL" id="GBF40730.1"/>
    </source>
</evidence>